<dbReference type="Pfam" id="PF13417">
    <property type="entry name" value="GST_N_3"/>
    <property type="match status" value="1"/>
</dbReference>
<dbReference type="SUPFAM" id="SSF47616">
    <property type="entry name" value="GST C-terminal domain-like"/>
    <property type="match status" value="1"/>
</dbReference>
<dbReference type="EMBL" id="JFKC01000033">
    <property type="protein sequence ID" value="OSQ43858.1"/>
    <property type="molecule type" value="Genomic_DNA"/>
</dbReference>
<sequence>MDQTDAIKLQGIHGSPYTRKMLAVLRFRRLPYRFIVNWPQNSDAPGNPGDRSDLPKPKVPLLPTVYLRNDAGELEAVTDTTQIIRRLESEFPTRYVVPNNPVLAFLNYILEDYADEWLTRCMFHYRWHFEPDIEKAGRILPLYVRVDLSPEMHAAQAAEFTKRQIDRLPVVGSNETTAQVIEASYLRFLQLLESHLQSHPFLFGHRPASSDFAMMGQLTCLTHFDPTPTRLCESLAPRVYAWVEHLEDLSGYEVEDRDWLGESDDLPDSLLALMSEVARTHMPQLMANGRAVAERKEVFRTEVDGKAWVQPSFPYQLKCLRWIQQEFRSLSGEDQASASAILESTGLAPLVDYTPGGPI</sequence>
<organism evidence="2 3">
    <name type="scientific">Marivita geojedonensis</name>
    <dbReference type="NCBI Taxonomy" id="1123756"/>
    <lineage>
        <taxon>Bacteria</taxon>
        <taxon>Pseudomonadati</taxon>
        <taxon>Pseudomonadota</taxon>
        <taxon>Alphaproteobacteria</taxon>
        <taxon>Rhodobacterales</taxon>
        <taxon>Roseobacteraceae</taxon>
        <taxon>Marivita</taxon>
    </lineage>
</organism>
<dbReference type="AlphaFoldDB" id="A0A1X4NB81"/>
<dbReference type="InterPro" id="IPR036282">
    <property type="entry name" value="Glutathione-S-Trfase_C_sf"/>
</dbReference>
<dbReference type="OrthoDB" id="7054557at2"/>
<evidence type="ECO:0000259" key="1">
    <source>
        <dbReference type="Pfam" id="PF13417"/>
    </source>
</evidence>
<keyword evidence="3" id="KW-1185">Reference proteome</keyword>
<comment type="caution">
    <text evidence="2">The sequence shown here is derived from an EMBL/GenBank/DDBJ whole genome shotgun (WGS) entry which is preliminary data.</text>
</comment>
<evidence type="ECO:0000313" key="3">
    <source>
        <dbReference type="Proteomes" id="UP000193926"/>
    </source>
</evidence>
<gene>
    <name evidence="2" type="ORF">MGEO_19340</name>
</gene>
<dbReference type="Gene3D" id="3.40.30.10">
    <property type="entry name" value="Glutaredoxin"/>
    <property type="match status" value="1"/>
</dbReference>
<dbReference type="Proteomes" id="UP000193926">
    <property type="component" value="Unassembled WGS sequence"/>
</dbReference>
<dbReference type="InterPro" id="IPR004045">
    <property type="entry name" value="Glutathione_S-Trfase_N"/>
</dbReference>
<dbReference type="InterPro" id="IPR050931">
    <property type="entry name" value="Mito_Protein_Transport_Metaxin"/>
</dbReference>
<feature type="domain" description="GST N-terminal" evidence="1">
    <location>
        <begin position="10"/>
        <end position="93"/>
    </location>
</feature>
<dbReference type="PANTHER" id="PTHR12289:SF67">
    <property type="match status" value="1"/>
</dbReference>
<name>A0A1X4NB81_9RHOB</name>
<dbReference type="RefSeq" id="WP_085641402.1">
    <property type="nucleotide sequence ID" value="NZ_JFKC01000033.1"/>
</dbReference>
<reference evidence="2 3" key="1">
    <citation type="submission" date="2014-03" db="EMBL/GenBank/DDBJ databases">
        <title>The draft genome sequence of Marivita geojedonensis KCTC 23882.</title>
        <authorList>
            <person name="Lai Q."/>
            <person name="Shao Z."/>
        </authorList>
    </citation>
    <scope>NUCLEOTIDE SEQUENCE [LARGE SCALE GENOMIC DNA]</scope>
    <source>
        <strain evidence="2 3">DPG-138</strain>
    </source>
</reference>
<dbReference type="SUPFAM" id="SSF52833">
    <property type="entry name" value="Thioredoxin-like"/>
    <property type="match status" value="1"/>
</dbReference>
<dbReference type="STRING" id="1123756.MGEO_19340"/>
<protein>
    <recommendedName>
        <fullName evidence="1">GST N-terminal domain-containing protein</fullName>
    </recommendedName>
</protein>
<proteinExistence type="predicted"/>
<evidence type="ECO:0000313" key="2">
    <source>
        <dbReference type="EMBL" id="OSQ43858.1"/>
    </source>
</evidence>
<dbReference type="GO" id="GO:0005737">
    <property type="term" value="C:cytoplasm"/>
    <property type="evidence" value="ECO:0007669"/>
    <property type="project" value="TreeGrafter"/>
</dbReference>
<dbReference type="PANTHER" id="PTHR12289">
    <property type="entry name" value="METAXIN RELATED"/>
    <property type="match status" value="1"/>
</dbReference>
<accession>A0A1X4NB81</accession>
<dbReference type="InterPro" id="IPR036249">
    <property type="entry name" value="Thioredoxin-like_sf"/>
</dbReference>
<dbReference type="Gene3D" id="1.20.1050.10">
    <property type="match status" value="2"/>
</dbReference>